<name>A0A0A9CLL2_ARUDO</name>
<reference evidence="1" key="2">
    <citation type="journal article" date="2015" name="Data Brief">
        <title>Shoot transcriptome of the giant reed, Arundo donax.</title>
        <authorList>
            <person name="Barrero R.A."/>
            <person name="Guerrero F.D."/>
            <person name="Moolhuijzen P."/>
            <person name="Goolsby J.A."/>
            <person name="Tidwell J."/>
            <person name="Bellgard S.E."/>
            <person name="Bellgard M.I."/>
        </authorList>
    </citation>
    <scope>NUCLEOTIDE SEQUENCE</scope>
    <source>
        <tissue evidence="1">Shoot tissue taken approximately 20 cm above the soil surface</tissue>
    </source>
</reference>
<proteinExistence type="predicted"/>
<organism evidence="1">
    <name type="scientific">Arundo donax</name>
    <name type="common">Giant reed</name>
    <name type="synonym">Donax arundinaceus</name>
    <dbReference type="NCBI Taxonomy" id="35708"/>
    <lineage>
        <taxon>Eukaryota</taxon>
        <taxon>Viridiplantae</taxon>
        <taxon>Streptophyta</taxon>
        <taxon>Embryophyta</taxon>
        <taxon>Tracheophyta</taxon>
        <taxon>Spermatophyta</taxon>
        <taxon>Magnoliopsida</taxon>
        <taxon>Liliopsida</taxon>
        <taxon>Poales</taxon>
        <taxon>Poaceae</taxon>
        <taxon>PACMAD clade</taxon>
        <taxon>Arundinoideae</taxon>
        <taxon>Arundineae</taxon>
        <taxon>Arundo</taxon>
    </lineage>
</organism>
<dbReference type="EMBL" id="GBRH01220741">
    <property type="protein sequence ID" value="JAD77154.1"/>
    <property type="molecule type" value="Transcribed_RNA"/>
</dbReference>
<dbReference type="AlphaFoldDB" id="A0A0A9CLL2"/>
<accession>A0A0A9CLL2</accession>
<sequence>MHAQTSLMVRHHASLARTWSSYRALIRHCSALATNASKNCGRMGSGGSPFPSLPAAFAEGGAVSAPPPSAPSCSCCWRFLRALRHRRCFSLPPSSAGSSSPSGSGGDGRCCWALRHTRR</sequence>
<reference evidence="1" key="1">
    <citation type="submission" date="2014-09" db="EMBL/GenBank/DDBJ databases">
        <authorList>
            <person name="Magalhaes I.L.F."/>
            <person name="Oliveira U."/>
            <person name="Santos F.R."/>
            <person name="Vidigal T.H.D.A."/>
            <person name="Brescovit A.D."/>
            <person name="Santos A.J."/>
        </authorList>
    </citation>
    <scope>NUCLEOTIDE SEQUENCE</scope>
    <source>
        <tissue evidence="1">Shoot tissue taken approximately 20 cm above the soil surface</tissue>
    </source>
</reference>
<protein>
    <submittedName>
        <fullName evidence="1">Uncharacterized protein</fullName>
    </submittedName>
</protein>
<evidence type="ECO:0000313" key="1">
    <source>
        <dbReference type="EMBL" id="JAD77154.1"/>
    </source>
</evidence>